<evidence type="ECO:0000256" key="1">
    <source>
        <dbReference type="ARBA" id="ARBA00004651"/>
    </source>
</evidence>
<feature type="transmembrane region" description="Helical" evidence="9">
    <location>
        <begin position="26"/>
        <end position="44"/>
    </location>
</feature>
<dbReference type="GO" id="GO:0005886">
    <property type="term" value="C:plasma membrane"/>
    <property type="evidence" value="ECO:0007669"/>
    <property type="project" value="UniProtKB-SubCell"/>
</dbReference>
<dbReference type="PROSITE" id="PS51013">
    <property type="entry name" value="PANNEXIN"/>
    <property type="match status" value="1"/>
</dbReference>
<dbReference type="AlphaFoldDB" id="A0AAE1DL47"/>
<evidence type="ECO:0000256" key="5">
    <source>
        <dbReference type="ARBA" id="ARBA00022989"/>
    </source>
</evidence>
<proteinExistence type="inferred from homology"/>
<evidence type="ECO:0000256" key="7">
    <source>
        <dbReference type="ARBA" id="ARBA00023136"/>
    </source>
</evidence>
<accession>A0AAE1DL47</accession>
<keyword evidence="7 9" id="KW-0472">Membrane</keyword>
<keyword evidence="8 9" id="KW-0407">Ion channel</keyword>
<protein>
    <recommendedName>
        <fullName evidence="9">Innexin</fullName>
    </recommendedName>
</protein>
<comment type="subcellular location">
    <subcellularLocation>
        <location evidence="1 9">Cell membrane</location>
        <topology evidence="1 9">Multi-pass membrane protein</topology>
    </subcellularLocation>
</comment>
<dbReference type="EMBL" id="JAWDGP010003411">
    <property type="protein sequence ID" value="KAK3774437.1"/>
    <property type="molecule type" value="Genomic_DNA"/>
</dbReference>
<dbReference type="GO" id="GO:0005921">
    <property type="term" value="C:gap junction"/>
    <property type="evidence" value="ECO:0007669"/>
    <property type="project" value="UniProtKB-UniRule"/>
</dbReference>
<dbReference type="GO" id="GO:0034220">
    <property type="term" value="P:monoatomic ion transmembrane transport"/>
    <property type="evidence" value="ECO:0007669"/>
    <property type="project" value="UniProtKB-KW"/>
</dbReference>
<keyword evidence="4 9" id="KW-0812">Transmembrane</keyword>
<comment type="caution">
    <text evidence="10">The sequence shown here is derived from an EMBL/GenBank/DDBJ whole genome shotgun (WGS) entry which is preliminary data.</text>
</comment>
<keyword evidence="6 9" id="KW-0406">Ion transport</keyword>
<feature type="transmembrane region" description="Helical" evidence="9">
    <location>
        <begin position="214"/>
        <end position="233"/>
    </location>
</feature>
<comment type="similarity">
    <text evidence="9">Belongs to the pannexin family.</text>
</comment>
<comment type="function">
    <text evidence="9">Structural component of the gap junctions.</text>
</comment>
<evidence type="ECO:0000256" key="4">
    <source>
        <dbReference type="ARBA" id="ARBA00022692"/>
    </source>
</evidence>
<dbReference type="PANTHER" id="PTHR11893:SF36">
    <property type="entry name" value="INNEXIN-5"/>
    <property type="match status" value="1"/>
</dbReference>
<feature type="transmembrane region" description="Helical" evidence="9">
    <location>
        <begin position="111"/>
        <end position="128"/>
    </location>
</feature>
<evidence type="ECO:0000313" key="11">
    <source>
        <dbReference type="Proteomes" id="UP001283361"/>
    </source>
</evidence>
<dbReference type="PRINTS" id="PR01262">
    <property type="entry name" value="INNEXIN"/>
</dbReference>
<evidence type="ECO:0000256" key="9">
    <source>
        <dbReference type="RuleBase" id="RU010713"/>
    </source>
</evidence>
<keyword evidence="5 9" id="KW-1133">Transmembrane helix</keyword>
<sequence>MDKLVAGAQGVLIGSPLRGDDFVDRLHYFITAAILLVLAAGIAYKESTGKPVDCFPPPEFKEEGAKETVNTYCFARELSRPEPHHFGGNHTFLEHGGSDHEALLMDFGTSFYKWAPLILVIMAFTFKAPKMLWTKVSGRPGQDLRKIRDLVLEARSYKKVRQKQRKMHQVVNYFETFVTGYKTYNLPIIGENNGKFLAVFFCLGRHSGSYLSSLYLAIKILNFLNLVFNFGLMSSFLDRSYWRYGYDGLKSIFTTGDWGDPHNFPRVLVCDFEMPNAAEVTTGSSVGAATSSSGENPAVYEVKCMMSINLLLEKVFLVFWFWLIVLFWITIVNFFHWFLKIKEPCSHIFFIKDYMKIVYQSQAPQKDDDGSSSSSSEDSSVFISDVERDMIEHFVEDYIRSDGVFLLRLLELNADRSIAADVIICLWNRYKKIQGSKGTKGNLHRIEQLILENESKNAQMAKFLGDTKDGRKAKSNLSLSRLNREALVADDMKAARSLPLLGAVKKNDVEGFVNSKRPEEESLVPGLAAITGLAPKGGNALANLNLQDVANNNPGGVNIPMQDLAGLGDKLEGLGGGLGGKIGGLGDTIGGLGGGLGDKLGGLGGGLGDTLGGLGGGLGDKLGGLGDTLGGAGGGLEDTFGGLGGGLGDKLGGLGGGLGDKLGGLGGGLGDKLGGLGGGLGDTLGGLGGGLMDNASDGDGALQMPGGIDLPGGVNLGGGDKEGGGGVADSLGGLFNQRF</sequence>
<keyword evidence="11" id="KW-1185">Reference proteome</keyword>
<evidence type="ECO:0000256" key="8">
    <source>
        <dbReference type="ARBA" id="ARBA00023303"/>
    </source>
</evidence>
<organism evidence="10 11">
    <name type="scientific">Elysia crispata</name>
    <name type="common">lettuce slug</name>
    <dbReference type="NCBI Taxonomy" id="231223"/>
    <lineage>
        <taxon>Eukaryota</taxon>
        <taxon>Metazoa</taxon>
        <taxon>Spiralia</taxon>
        <taxon>Lophotrochozoa</taxon>
        <taxon>Mollusca</taxon>
        <taxon>Gastropoda</taxon>
        <taxon>Heterobranchia</taxon>
        <taxon>Euthyneura</taxon>
        <taxon>Panpulmonata</taxon>
        <taxon>Sacoglossa</taxon>
        <taxon>Placobranchoidea</taxon>
        <taxon>Plakobranchidae</taxon>
        <taxon>Elysia</taxon>
    </lineage>
</organism>
<evidence type="ECO:0000256" key="3">
    <source>
        <dbReference type="ARBA" id="ARBA00022475"/>
    </source>
</evidence>
<dbReference type="GO" id="GO:0005243">
    <property type="term" value="F:gap junction channel activity"/>
    <property type="evidence" value="ECO:0007669"/>
    <property type="project" value="TreeGrafter"/>
</dbReference>
<dbReference type="Proteomes" id="UP001283361">
    <property type="component" value="Unassembled WGS sequence"/>
</dbReference>
<dbReference type="PANTHER" id="PTHR11893">
    <property type="entry name" value="INNEXIN"/>
    <property type="match status" value="1"/>
</dbReference>
<gene>
    <name evidence="9" type="primary">inx</name>
    <name evidence="10" type="ORF">RRG08_028623</name>
</gene>
<dbReference type="Pfam" id="PF00876">
    <property type="entry name" value="Innexin"/>
    <property type="match status" value="1"/>
</dbReference>
<keyword evidence="2 9" id="KW-0813">Transport</keyword>
<reference evidence="10" key="1">
    <citation type="journal article" date="2023" name="G3 (Bethesda)">
        <title>A reference genome for the long-term kleptoplast-retaining sea slug Elysia crispata morphotype clarki.</title>
        <authorList>
            <person name="Eastman K.E."/>
            <person name="Pendleton A.L."/>
            <person name="Shaikh M.A."/>
            <person name="Suttiyut T."/>
            <person name="Ogas R."/>
            <person name="Tomko P."/>
            <person name="Gavelis G."/>
            <person name="Widhalm J.R."/>
            <person name="Wisecaver J.H."/>
        </authorList>
    </citation>
    <scope>NUCLEOTIDE SEQUENCE</scope>
    <source>
        <strain evidence="10">ECLA1</strain>
    </source>
</reference>
<feature type="transmembrane region" description="Helical" evidence="9">
    <location>
        <begin position="315"/>
        <end position="339"/>
    </location>
</feature>
<dbReference type="InterPro" id="IPR000990">
    <property type="entry name" value="Innexin"/>
</dbReference>
<evidence type="ECO:0000256" key="6">
    <source>
        <dbReference type="ARBA" id="ARBA00023065"/>
    </source>
</evidence>
<keyword evidence="3" id="KW-1003">Cell membrane</keyword>
<evidence type="ECO:0000313" key="10">
    <source>
        <dbReference type="EMBL" id="KAK3774437.1"/>
    </source>
</evidence>
<evidence type="ECO:0000256" key="2">
    <source>
        <dbReference type="ARBA" id="ARBA00022448"/>
    </source>
</evidence>
<name>A0AAE1DL47_9GAST</name>